<dbReference type="PROSITE" id="PS50082">
    <property type="entry name" value="WD_REPEATS_2"/>
    <property type="match status" value="5"/>
</dbReference>
<dbReference type="GO" id="GO:0005737">
    <property type="term" value="C:cytoplasm"/>
    <property type="evidence" value="ECO:0007669"/>
    <property type="project" value="TreeGrafter"/>
</dbReference>
<evidence type="ECO:0000313" key="8">
    <source>
        <dbReference type="Proteomes" id="UP000275078"/>
    </source>
</evidence>
<organism evidence="7 8">
    <name type="scientific">Ascobolus immersus RN42</name>
    <dbReference type="NCBI Taxonomy" id="1160509"/>
    <lineage>
        <taxon>Eukaryota</taxon>
        <taxon>Fungi</taxon>
        <taxon>Dikarya</taxon>
        <taxon>Ascomycota</taxon>
        <taxon>Pezizomycotina</taxon>
        <taxon>Pezizomycetes</taxon>
        <taxon>Pezizales</taxon>
        <taxon>Ascobolaceae</taxon>
        <taxon>Ascobolus</taxon>
    </lineage>
</organism>
<dbReference type="STRING" id="1160509.A0A3N4I177"/>
<dbReference type="PROSITE" id="PS00678">
    <property type="entry name" value="WD_REPEATS_1"/>
    <property type="match status" value="1"/>
</dbReference>
<dbReference type="SUPFAM" id="SSF50978">
    <property type="entry name" value="WD40 repeat-like"/>
    <property type="match status" value="1"/>
</dbReference>
<keyword evidence="8" id="KW-1185">Reference proteome</keyword>
<dbReference type="GO" id="GO:0010992">
    <property type="term" value="P:ubiquitin recycling"/>
    <property type="evidence" value="ECO:0007669"/>
    <property type="project" value="TreeGrafter"/>
</dbReference>
<dbReference type="Pfam" id="PF00400">
    <property type="entry name" value="WD40"/>
    <property type="match status" value="7"/>
</dbReference>
<feature type="compositionally biased region" description="Polar residues" evidence="5">
    <location>
        <begin position="264"/>
        <end position="290"/>
    </location>
</feature>
<keyword evidence="2 4" id="KW-0853">WD repeat</keyword>
<dbReference type="Gene3D" id="2.130.10.10">
    <property type="entry name" value="YVTN repeat-like/Quinoprotein amine dehydrogenase"/>
    <property type="match status" value="1"/>
</dbReference>
<dbReference type="PROSITE" id="PS50181">
    <property type="entry name" value="FBOX"/>
    <property type="match status" value="1"/>
</dbReference>
<comment type="similarity">
    <text evidence="1">Belongs to the WD repeat MET30/SCONB/SCON-2 family.</text>
</comment>
<feature type="region of interest" description="Disordered" evidence="5">
    <location>
        <begin position="124"/>
        <end position="250"/>
    </location>
</feature>
<feature type="compositionally biased region" description="Low complexity" evidence="5">
    <location>
        <begin position="307"/>
        <end position="317"/>
    </location>
</feature>
<dbReference type="InterPro" id="IPR015943">
    <property type="entry name" value="WD40/YVTN_repeat-like_dom_sf"/>
</dbReference>
<dbReference type="CDD" id="cd00200">
    <property type="entry name" value="WD40"/>
    <property type="match status" value="1"/>
</dbReference>
<accession>A0A3N4I177</accession>
<feature type="compositionally biased region" description="Pro residues" evidence="5">
    <location>
        <begin position="240"/>
        <end position="250"/>
    </location>
</feature>
<evidence type="ECO:0000256" key="3">
    <source>
        <dbReference type="ARBA" id="ARBA00022737"/>
    </source>
</evidence>
<evidence type="ECO:0000256" key="5">
    <source>
        <dbReference type="SAM" id="MobiDB-lite"/>
    </source>
</evidence>
<feature type="repeat" description="WD" evidence="4">
    <location>
        <begin position="863"/>
        <end position="902"/>
    </location>
</feature>
<feature type="compositionally biased region" description="Basic residues" evidence="5">
    <location>
        <begin position="519"/>
        <end position="542"/>
    </location>
</feature>
<feature type="region of interest" description="Disordered" evidence="5">
    <location>
        <begin position="264"/>
        <end position="321"/>
    </location>
</feature>
<gene>
    <name evidence="7" type="ORF">BJ508DRAFT_136713</name>
</gene>
<feature type="region of interest" description="Disordered" evidence="5">
    <location>
        <begin position="518"/>
        <end position="544"/>
    </location>
</feature>
<feature type="repeat" description="WD" evidence="4">
    <location>
        <begin position="660"/>
        <end position="699"/>
    </location>
</feature>
<dbReference type="InterPro" id="IPR019775">
    <property type="entry name" value="WD40_repeat_CS"/>
</dbReference>
<sequence>MRMNNSGEFDVISSHRRDQLRIGSTATAFTTVGQISFAPTTQTTVVTTTTTTTTNLPPLFIKPPRSLSERDTDQYPLAAAPTPPNLKRFCFDVDGKPTYFREADDADKSFREYDTLMEDIKQGNGMSSSLIRTEEKETAPSDFESPGYYSIDSPDFASTTTMSPVVHPAPQDGTRKRAGSPVSLYEAAERVASSSHKSKRRQTVKLRGNDITPTNRGSPSESRRISRSGTSSTVAGDEPPFAPPTIAPKPVRPVHQQLTQLQSMVGSMQQQETPLTLSPQLRPTNDANGQPGQGDQLMSDAADPAQPLSLPSPSLSPVTHALTHGNSTGYFGALPSHSSSHANSFTTAAEHHSQEDRITVQDRRQTQQLQYQQHYGVLGIPTMVDSFDAMPPALKDYVMYQFLKRCSKKNLKFVASVVNPILKCDFIARLPTELSLTVIKYLDVTSLCRAAQVSKRWRSVIDTDQWTWKKLLEKDDYDVPPSEVERAIREGWGYQLPNGNDDYERDLREYLKEIEYHRGSGRSRTKKSSRRSSGRAQSRRQREKVAELDKDEFTEVVNNWIDYETCDGISDDDLDQLPESIVGLSSLRCNHLYKSIYRRNHLIRQGWSRPEVKPKHISFRGHPEHVITCLQFDSEKILTGSDDTNINVYDTRTGALKSTLVGHEGGVWALEYEGNTLVSGSTDRTVRVWDIEKAECTQVFHGHTSTVRCLQIVTPTKVKMPNGTYAIMPKQPLIVTGSRDSTVRIWKLPKPTDPVFLPPRPDGGPSVHATENRNPYWQKTLTAHSNSVRAIAAHGDTLISGSYDFTVRVWSIFSGECRHNLRGHTNKVYSVVLDHERNRCISGSMDSMVKVWSLADGSNLYTLQGHNALVGLLDLSHDWLVSAAADATLRIWDPETGNCRHTLRSHQTAITCFQHDGTRVVSGSDGTLKMFDLKTGQFVRDLLTDLSLVWQVRFNERQCVAAVKRDEGVYIEVLDFSAQRDGVPLEKLGKRITVNSKGDEIEEREERVEEVQEPEGMEL</sequence>
<protein>
    <submittedName>
        <fullName evidence="7">WD40 repeat-like protein</fullName>
    </submittedName>
</protein>
<dbReference type="InterPro" id="IPR001680">
    <property type="entry name" value="WD40_rpt"/>
</dbReference>
<dbReference type="InterPro" id="IPR001810">
    <property type="entry name" value="F-box_dom"/>
</dbReference>
<dbReference type="SUPFAM" id="SSF81383">
    <property type="entry name" value="F-box domain"/>
    <property type="match status" value="1"/>
</dbReference>
<dbReference type="CDD" id="cd22147">
    <property type="entry name" value="F-box_SpPof1-like"/>
    <property type="match status" value="1"/>
</dbReference>
<dbReference type="PRINTS" id="PR00320">
    <property type="entry name" value="GPROTEINBRPT"/>
</dbReference>
<dbReference type="InterPro" id="IPR036047">
    <property type="entry name" value="F-box-like_dom_sf"/>
</dbReference>
<feature type="repeat" description="WD" evidence="4">
    <location>
        <begin position="821"/>
        <end position="862"/>
    </location>
</feature>
<dbReference type="OrthoDB" id="190105at2759"/>
<dbReference type="InterPro" id="IPR020472">
    <property type="entry name" value="WD40_PAC1"/>
</dbReference>
<dbReference type="InterPro" id="IPR036322">
    <property type="entry name" value="WD40_repeat_dom_sf"/>
</dbReference>
<evidence type="ECO:0000259" key="6">
    <source>
        <dbReference type="PROSITE" id="PS50181"/>
    </source>
</evidence>
<dbReference type="PROSITE" id="PS50294">
    <property type="entry name" value="WD_REPEATS_REGION"/>
    <property type="match status" value="4"/>
</dbReference>
<evidence type="ECO:0000313" key="7">
    <source>
        <dbReference type="EMBL" id="RPA79833.1"/>
    </source>
</evidence>
<dbReference type="EMBL" id="ML119694">
    <property type="protein sequence ID" value="RPA79833.1"/>
    <property type="molecule type" value="Genomic_DNA"/>
</dbReference>
<dbReference type="SMART" id="SM00256">
    <property type="entry name" value="FBOX"/>
    <property type="match status" value="1"/>
</dbReference>
<dbReference type="Proteomes" id="UP000275078">
    <property type="component" value="Unassembled WGS sequence"/>
</dbReference>
<reference evidence="7 8" key="1">
    <citation type="journal article" date="2018" name="Nat. Ecol. Evol.">
        <title>Pezizomycetes genomes reveal the molecular basis of ectomycorrhizal truffle lifestyle.</title>
        <authorList>
            <person name="Murat C."/>
            <person name="Payen T."/>
            <person name="Noel B."/>
            <person name="Kuo A."/>
            <person name="Morin E."/>
            <person name="Chen J."/>
            <person name="Kohler A."/>
            <person name="Krizsan K."/>
            <person name="Balestrini R."/>
            <person name="Da Silva C."/>
            <person name="Montanini B."/>
            <person name="Hainaut M."/>
            <person name="Levati E."/>
            <person name="Barry K.W."/>
            <person name="Belfiori B."/>
            <person name="Cichocki N."/>
            <person name="Clum A."/>
            <person name="Dockter R.B."/>
            <person name="Fauchery L."/>
            <person name="Guy J."/>
            <person name="Iotti M."/>
            <person name="Le Tacon F."/>
            <person name="Lindquist E.A."/>
            <person name="Lipzen A."/>
            <person name="Malagnac F."/>
            <person name="Mello A."/>
            <person name="Molinier V."/>
            <person name="Miyauchi S."/>
            <person name="Poulain J."/>
            <person name="Riccioni C."/>
            <person name="Rubini A."/>
            <person name="Sitrit Y."/>
            <person name="Splivallo R."/>
            <person name="Traeger S."/>
            <person name="Wang M."/>
            <person name="Zifcakova L."/>
            <person name="Wipf D."/>
            <person name="Zambonelli A."/>
            <person name="Paolocci F."/>
            <person name="Nowrousian M."/>
            <person name="Ottonello S."/>
            <person name="Baldrian P."/>
            <person name="Spatafora J.W."/>
            <person name="Henrissat B."/>
            <person name="Nagy L.G."/>
            <person name="Aury J.M."/>
            <person name="Wincker P."/>
            <person name="Grigoriev I.V."/>
            <person name="Bonfante P."/>
            <person name="Martin F.M."/>
        </authorList>
    </citation>
    <scope>NUCLEOTIDE SEQUENCE [LARGE SCALE GENOMIC DNA]</scope>
    <source>
        <strain evidence="7 8">RN42</strain>
    </source>
</reference>
<dbReference type="AlphaFoldDB" id="A0A3N4I177"/>
<dbReference type="PANTHER" id="PTHR19849:SF1">
    <property type="entry name" value="F-BOX_WD REPEAT-CONTAINING PROTEIN 7"/>
    <property type="match status" value="1"/>
</dbReference>
<proteinExistence type="inferred from homology"/>
<keyword evidence="3" id="KW-0677">Repeat</keyword>
<name>A0A3N4I177_ASCIM</name>
<evidence type="ECO:0000256" key="1">
    <source>
        <dbReference type="ARBA" id="ARBA00007968"/>
    </source>
</evidence>
<dbReference type="Gene3D" id="1.20.1280.50">
    <property type="match status" value="1"/>
</dbReference>
<evidence type="ECO:0000256" key="2">
    <source>
        <dbReference type="ARBA" id="ARBA00022574"/>
    </source>
</evidence>
<dbReference type="GO" id="GO:0043161">
    <property type="term" value="P:proteasome-mediated ubiquitin-dependent protein catabolic process"/>
    <property type="evidence" value="ECO:0007669"/>
    <property type="project" value="TreeGrafter"/>
</dbReference>
<dbReference type="GO" id="GO:0005634">
    <property type="term" value="C:nucleus"/>
    <property type="evidence" value="ECO:0007669"/>
    <property type="project" value="TreeGrafter"/>
</dbReference>
<dbReference type="GO" id="GO:0043130">
    <property type="term" value="F:ubiquitin binding"/>
    <property type="evidence" value="ECO:0007669"/>
    <property type="project" value="TreeGrafter"/>
</dbReference>
<feature type="repeat" description="WD" evidence="4">
    <location>
        <begin position="781"/>
        <end position="820"/>
    </location>
</feature>
<feature type="region of interest" description="Disordered" evidence="5">
    <location>
        <begin position="999"/>
        <end position="1019"/>
    </location>
</feature>
<dbReference type="Pfam" id="PF12937">
    <property type="entry name" value="F-box-like"/>
    <property type="match status" value="1"/>
</dbReference>
<dbReference type="SMART" id="SM00320">
    <property type="entry name" value="WD40"/>
    <property type="match status" value="7"/>
</dbReference>
<evidence type="ECO:0000256" key="4">
    <source>
        <dbReference type="PROSITE-ProRule" id="PRU00221"/>
    </source>
</evidence>
<feature type="repeat" description="WD" evidence="4">
    <location>
        <begin position="729"/>
        <end position="748"/>
    </location>
</feature>
<dbReference type="PANTHER" id="PTHR19849">
    <property type="entry name" value="PHOSPHOLIPASE A-2-ACTIVATING PROTEIN"/>
    <property type="match status" value="1"/>
</dbReference>
<feature type="domain" description="F-box" evidence="6">
    <location>
        <begin position="424"/>
        <end position="471"/>
    </location>
</feature>